<dbReference type="EMBL" id="JAFIRN010000006">
    <property type="protein sequence ID" value="KAG5846531.1"/>
    <property type="molecule type" value="Genomic_DNA"/>
</dbReference>
<sequence length="70" mass="7752">MAGWVIGSRSGGSMRNWGAGMRESFWASARAAPTAVRLDLHGAEAWLPFNTLILLCNEEELQHTYEVTET</sequence>
<protein>
    <submittedName>
        <fullName evidence="1">Uncharacterized protein</fullName>
    </submittedName>
</protein>
<dbReference type="Proteomes" id="UP001044222">
    <property type="component" value="Unassembled WGS sequence"/>
</dbReference>
<comment type="caution">
    <text evidence="1">The sequence shown here is derived from an EMBL/GenBank/DDBJ whole genome shotgun (WGS) entry which is preliminary data.</text>
</comment>
<gene>
    <name evidence="1" type="ORF">ANANG_G00115990</name>
</gene>
<evidence type="ECO:0000313" key="2">
    <source>
        <dbReference type="Proteomes" id="UP001044222"/>
    </source>
</evidence>
<dbReference type="AlphaFoldDB" id="A0A9D3MED3"/>
<proteinExistence type="predicted"/>
<name>A0A9D3MED3_ANGAN</name>
<accession>A0A9D3MED3</accession>
<reference evidence="1" key="1">
    <citation type="submission" date="2021-01" db="EMBL/GenBank/DDBJ databases">
        <title>A chromosome-scale assembly of European eel, Anguilla anguilla.</title>
        <authorList>
            <person name="Henkel C."/>
            <person name="Jong-Raadsen S.A."/>
            <person name="Dufour S."/>
            <person name="Weltzien F.-A."/>
            <person name="Palstra A.P."/>
            <person name="Pelster B."/>
            <person name="Spaink H.P."/>
            <person name="Van Den Thillart G.E."/>
            <person name="Jansen H."/>
            <person name="Zahm M."/>
            <person name="Klopp C."/>
            <person name="Cedric C."/>
            <person name="Louis A."/>
            <person name="Berthelot C."/>
            <person name="Parey E."/>
            <person name="Roest Crollius H."/>
            <person name="Montfort J."/>
            <person name="Robinson-Rechavi M."/>
            <person name="Bucao C."/>
            <person name="Bouchez O."/>
            <person name="Gislard M."/>
            <person name="Lluch J."/>
            <person name="Milhes M."/>
            <person name="Lampietro C."/>
            <person name="Lopez Roques C."/>
            <person name="Donnadieu C."/>
            <person name="Braasch I."/>
            <person name="Desvignes T."/>
            <person name="Postlethwait J."/>
            <person name="Bobe J."/>
            <person name="Guiguen Y."/>
            <person name="Dirks R."/>
        </authorList>
    </citation>
    <scope>NUCLEOTIDE SEQUENCE</scope>
    <source>
        <strain evidence="1">Tag_6206</strain>
        <tissue evidence="1">Liver</tissue>
    </source>
</reference>
<organism evidence="1 2">
    <name type="scientific">Anguilla anguilla</name>
    <name type="common">European freshwater eel</name>
    <name type="synonym">Muraena anguilla</name>
    <dbReference type="NCBI Taxonomy" id="7936"/>
    <lineage>
        <taxon>Eukaryota</taxon>
        <taxon>Metazoa</taxon>
        <taxon>Chordata</taxon>
        <taxon>Craniata</taxon>
        <taxon>Vertebrata</taxon>
        <taxon>Euteleostomi</taxon>
        <taxon>Actinopterygii</taxon>
        <taxon>Neopterygii</taxon>
        <taxon>Teleostei</taxon>
        <taxon>Anguilliformes</taxon>
        <taxon>Anguillidae</taxon>
        <taxon>Anguilla</taxon>
    </lineage>
</organism>
<evidence type="ECO:0000313" key="1">
    <source>
        <dbReference type="EMBL" id="KAG5846531.1"/>
    </source>
</evidence>
<keyword evidence="2" id="KW-1185">Reference proteome</keyword>